<feature type="region of interest" description="Disordered" evidence="1">
    <location>
        <begin position="99"/>
        <end position="121"/>
    </location>
</feature>
<feature type="region of interest" description="Disordered" evidence="1">
    <location>
        <begin position="40"/>
        <end position="60"/>
    </location>
</feature>
<evidence type="ECO:0000313" key="2">
    <source>
        <dbReference type="EMBL" id="KJE96054.1"/>
    </source>
</evidence>
<feature type="compositionally biased region" description="Polar residues" evidence="1">
    <location>
        <begin position="45"/>
        <end position="60"/>
    </location>
</feature>
<gene>
    <name evidence="2" type="ORF">CAOG_009986</name>
</gene>
<organism evidence="2 3">
    <name type="scientific">Capsaspora owczarzaki (strain ATCC 30864)</name>
    <dbReference type="NCBI Taxonomy" id="595528"/>
    <lineage>
        <taxon>Eukaryota</taxon>
        <taxon>Filasterea</taxon>
        <taxon>Capsaspora</taxon>
    </lineage>
</organism>
<proteinExistence type="predicted"/>
<accession>A0A0D2X4H2</accession>
<dbReference type="EMBL" id="KE346370">
    <property type="protein sequence ID" value="KJE96054.1"/>
    <property type="molecule type" value="Genomic_DNA"/>
</dbReference>
<evidence type="ECO:0000313" key="3">
    <source>
        <dbReference type="Proteomes" id="UP000008743"/>
    </source>
</evidence>
<evidence type="ECO:0000256" key="1">
    <source>
        <dbReference type="SAM" id="MobiDB-lite"/>
    </source>
</evidence>
<protein>
    <submittedName>
        <fullName evidence="2">Uncharacterized protein</fullName>
    </submittedName>
</protein>
<sequence length="121" mass="12872">MQLFERSNRNVPVRNWIAHASGLIRWTSCLKNTSLEAHPAPLSSPVRTQYGQQPPNDNSINELRARARTALVLKGLRSSVPKLLCAALTAAAAKVGAVRNAASDESAGASEDPAASSPNKE</sequence>
<dbReference type="Proteomes" id="UP000008743">
    <property type="component" value="Unassembled WGS sequence"/>
</dbReference>
<reference evidence="3" key="1">
    <citation type="submission" date="2011-02" db="EMBL/GenBank/DDBJ databases">
        <title>The Genome Sequence of Capsaspora owczarzaki ATCC 30864.</title>
        <authorList>
            <person name="Russ C."/>
            <person name="Cuomo C."/>
            <person name="Burger G."/>
            <person name="Gray M.W."/>
            <person name="Holland P.W.H."/>
            <person name="King N."/>
            <person name="Lang F.B.F."/>
            <person name="Roger A.J."/>
            <person name="Ruiz-Trillo I."/>
            <person name="Young S.K."/>
            <person name="Zeng Q."/>
            <person name="Gargeya S."/>
            <person name="Alvarado L."/>
            <person name="Berlin A."/>
            <person name="Chapman S.B."/>
            <person name="Chen Z."/>
            <person name="Freedman E."/>
            <person name="Gellesch M."/>
            <person name="Goldberg J."/>
            <person name="Griggs A."/>
            <person name="Gujja S."/>
            <person name="Heilman E."/>
            <person name="Heiman D."/>
            <person name="Howarth C."/>
            <person name="Mehta T."/>
            <person name="Neiman D."/>
            <person name="Pearson M."/>
            <person name="Roberts A."/>
            <person name="Saif S."/>
            <person name="Shea T."/>
            <person name="Shenoy N."/>
            <person name="Sisk P."/>
            <person name="Stolte C."/>
            <person name="Sykes S."/>
            <person name="White J."/>
            <person name="Yandava C."/>
            <person name="Haas B."/>
            <person name="Nusbaum C."/>
            <person name="Birren B."/>
        </authorList>
    </citation>
    <scope>NUCLEOTIDE SEQUENCE</scope>
    <source>
        <strain evidence="3">ATCC 30864</strain>
    </source>
</reference>
<dbReference type="AlphaFoldDB" id="A0A0D2X4H2"/>
<dbReference type="InParanoid" id="A0A0D2X4H2"/>
<keyword evidence="3" id="KW-1185">Reference proteome</keyword>
<name>A0A0D2X4H2_CAPO3</name>